<feature type="transmembrane region" description="Helical" evidence="13">
    <location>
        <begin position="191"/>
        <end position="212"/>
    </location>
</feature>
<dbReference type="KEGG" id="apln:108738415"/>
<feature type="transmembrane region" description="Helical" evidence="13">
    <location>
        <begin position="57"/>
        <end position="80"/>
    </location>
</feature>
<feature type="domain" description="Ionotropic glutamate receptor L-glutamate and glycine-binding" evidence="16">
    <location>
        <begin position="98"/>
        <end position="161"/>
    </location>
</feature>
<evidence type="ECO:0000256" key="14">
    <source>
        <dbReference type="SAM" id="SignalP"/>
    </source>
</evidence>
<dbReference type="InterPro" id="IPR052192">
    <property type="entry name" value="Insect_Ionotropic_Sensory_Rcpt"/>
</dbReference>
<evidence type="ECO:0000256" key="1">
    <source>
        <dbReference type="ARBA" id="ARBA00004651"/>
    </source>
</evidence>
<name>A0A7F5R8T5_AGRPL</name>
<evidence type="ECO:0000313" key="18">
    <source>
        <dbReference type="RefSeq" id="XP_025832376.1"/>
    </source>
</evidence>
<dbReference type="PANTHER" id="PTHR42643:SF33">
    <property type="entry name" value="GLUTAMATE RECEPTOR 2-LIKE PROTEIN"/>
    <property type="match status" value="1"/>
</dbReference>
<dbReference type="GeneID" id="108738415"/>
<dbReference type="RefSeq" id="XP_025832376.1">
    <property type="nucleotide sequence ID" value="XM_025976591.1"/>
</dbReference>
<dbReference type="Pfam" id="PF10613">
    <property type="entry name" value="Lig_chan-Glu_bd"/>
    <property type="match status" value="1"/>
</dbReference>
<evidence type="ECO:0000256" key="6">
    <source>
        <dbReference type="ARBA" id="ARBA00022989"/>
    </source>
</evidence>
<evidence type="ECO:0000313" key="17">
    <source>
        <dbReference type="Proteomes" id="UP000192223"/>
    </source>
</evidence>
<dbReference type="FunCoup" id="A0A7F5R8T5">
    <property type="interactions" value="4"/>
</dbReference>
<feature type="domain" description="Ionotropic glutamate receptor C-terminal" evidence="15">
    <location>
        <begin position="189"/>
        <end position="450"/>
    </location>
</feature>
<evidence type="ECO:0000256" key="3">
    <source>
        <dbReference type="ARBA" id="ARBA00022448"/>
    </source>
</evidence>
<evidence type="ECO:0000256" key="11">
    <source>
        <dbReference type="ARBA" id="ARBA00023286"/>
    </source>
</evidence>
<dbReference type="InParanoid" id="A0A7F5R8T5"/>
<feature type="signal peptide" evidence="14">
    <location>
        <begin position="1"/>
        <end position="21"/>
    </location>
</feature>
<evidence type="ECO:0000256" key="7">
    <source>
        <dbReference type="ARBA" id="ARBA00023065"/>
    </source>
</evidence>
<comment type="subcellular location">
    <subcellularLocation>
        <location evidence="1">Cell membrane</location>
        <topology evidence="1">Multi-pass membrane protein</topology>
    </subcellularLocation>
</comment>
<dbReference type="GO" id="GO:0005886">
    <property type="term" value="C:plasma membrane"/>
    <property type="evidence" value="ECO:0007669"/>
    <property type="project" value="UniProtKB-SubCell"/>
</dbReference>
<evidence type="ECO:0000256" key="5">
    <source>
        <dbReference type="ARBA" id="ARBA00022692"/>
    </source>
</evidence>
<dbReference type="Proteomes" id="UP000192223">
    <property type="component" value="Unplaced"/>
</dbReference>
<proteinExistence type="inferred from homology"/>
<evidence type="ECO:0000256" key="9">
    <source>
        <dbReference type="ARBA" id="ARBA00023170"/>
    </source>
</evidence>
<feature type="transmembrane region" description="Helical" evidence="13">
    <location>
        <begin position="252"/>
        <end position="276"/>
    </location>
</feature>
<evidence type="ECO:0000256" key="4">
    <source>
        <dbReference type="ARBA" id="ARBA00022475"/>
    </source>
</evidence>
<protein>
    <submittedName>
        <fullName evidence="18">Ionotropic receptor 75a-like</fullName>
    </submittedName>
</protein>
<feature type="transmembrane region" description="Helical" evidence="13">
    <location>
        <begin position="431"/>
        <end position="452"/>
    </location>
</feature>
<accession>A0A7F5R8T5</accession>
<keyword evidence="7" id="KW-0406">Ion transport</keyword>
<sequence>MMNLITLYSICFMCYPNCCFGVVIKDQVQFLVNFLNNFDYRPNYVVSYLCRKSGKYISMYLLCFPKFYCGVWHILIYLLIQFYRNAHIDTLAKVNYVLVRHLADILNATLTFTIETSWGYKDNNSKWNGMIGELTRHESDLGGTPLFVTQDRVKIIEYVAMTTPTGSKFVFLEPKLSYVENIFSLPFHYTIWISIFCMLIAVGVPLFGVILWERNSFGLRVSHSGLEVCFLEFSAFCQQGVSLIPRSLTGKMITLMLLIVLMFLYNSYSANIVALLQLSSNSIQTINDLLHSRLSVGVDDTVYNRFYFPNETEPVRRALYLKKVAPPGQPPRYFPMAEGVRRIREGLFAFHMETGAGYKLIAEIFQEHEKCGLQEIEFLQIRNPWLAVQKNSSFKEPIKIGLKILAESGIQKREVSLLYTKKPPCISRGSGFISVGIIDVYFAFAVLIFGIFRSMTVFLVEATIHYMYQKPTKKLFGMFNRKPPK</sequence>
<dbReference type="InterPro" id="IPR019594">
    <property type="entry name" value="Glu/Gly-bd"/>
</dbReference>
<dbReference type="Gene3D" id="3.40.190.10">
    <property type="entry name" value="Periplasmic binding protein-like II"/>
    <property type="match status" value="1"/>
</dbReference>
<reference evidence="18" key="1">
    <citation type="submission" date="2025-08" db="UniProtKB">
        <authorList>
            <consortium name="RefSeq"/>
        </authorList>
    </citation>
    <scope>IDENTIFICATION</scope>
    <source>
        <tissue evidence="18">Entire body</tissue>
    </source>
</reference>
<dbReference type="Gene3D" id="1.10.287.70">
    <property type="match status" value="1"/>
</dbReference>
<evidence type="ECO:0000256" key="10">
    <source>
        <dbReference type="ARBA" id="ARBA00023180"/>
    </source>
</evidence>
<dbReference type="SUPFAM" id="SSF53850">
    <property type="entry name" value="Periplasmic binding protein-like II"/>
    <property type="match status" value="1"/>
</dbReference>
<organism evidence="17 18">
    <name type="scientific">Agrilus planipennis</name>
    <name type="common">Emerald ash borer</name>
    <name type="synonym">Agrilus marcopoli</name>
    <dbReference type="NCBI Taxonomy" id="224129"/>
    <lineage>
        <taxon>Eukaryota</taxon>
        <taxon>Metazoa</taxon>
        <taxon>Ecdysozoa</taxon>
        <taxon>Arthropoda</taxon>
        <taxon>Hexapoda</taxon>
        <taxon>Insecta</taxon>
        <taxon>Pterygota</taxon>
        <taxon>Neoptera</taxon>
        <taxon>Endopterygota</taxon>
        <taxon>Coleoptera</taxon>
        <taxon>Polyphaga</taxon>
        <taxon>Elateriformia</taxon>
        <taxon>Buprestoidea</taxon>
        <taxon>Buprestidae</taxon>
        <taxon>Agrilinae</taxon>
        <taxon>Agrilus</taxon>
    </lineage>
</organism>
<keyword evidence="17" id="KW-1185">Reference proteome</keyword>
<keyword evidence="12" id="KW-0407">Ion channel</keyword>
<keyword evidence="14" id="KW-0732">Signal</keyword>
<evidence type="ECO:0000256" key="8">
    <source>
        <dbReference type="ARBA" id="ARBA00023136"/>
    </source>
</evidence>
<keyword evidence="4" id="KW-1003">Cell membrane</keyword>
<dbReference type="PANTHER" id="PTHR42643">
    <property type="entry name" value="IONOTROPIC RECEPTOR 20A-RELATED"/>
    <property type="match status" value="1"/>
</dbReference>
<keyword evidence="3" id="KW-0813">Transport</keyword>
<evidence type="ECO:0000259" key="16">
    <source>
        <dbReference type="Pfam" id="PF10613"/>
    </source>
</evidence>
<evidence type="ECO:0000256" key="13">
    <source>
        <dbReference type="SAM" id="Phobius"/>
    </source>
</evidence>
<comment type="similarity">
    <text evidence="2">Belongs to the glutamate-gated ion channel (TC 1.A.10.1) family.</text>
</comment>
<evidence type="ECO:0000256" key="12">
    <source>
        <dbReference type="ARBA" id="ARBA00023303"/>
    </source>
</evidence>
<keyword evidence="6 13" id="KW-1133">Transmembrane helix</keyword>
<dbReference type="AlphaFoldDB" id="A0A7F5R8T5"/>
<keyword evidence="9" id="KW-0675">Receptor</keyword>
<keyword evidence="5 13" id="KW-0812">Transmembrane</keyword>
<evidence type="ECO:0000259" key="15">
    <source>
        <dbReference type="Pfam" id="PF00060"/>
    </source>
</evidence>
<dbReference type="OrthoDB" id="6117597at2759"/>
<dbReference type="InterPro" id="IPR001320">
    <property type="entry name" value="Iontro_rcpt_C"/>
</dbReference>
<dbReference type="GO" id="GO:0050906">
    <property type="term" value="P:detection of stimulus involved in sensory perception"/>
    <property type="evidence" value="ECO:0007669"/>
    <property type="project" value="UniProtKB-ARBA"/>
</dbReference>
<feature type="chain" id="PRO_5028966962" evidence="14">
    <location>
        <begin position="22"/>
        <end position="485"/>
    </location>
</feature>
<gene>
    <name evidence="18" type="primary">LOC108738415</name>
</gene>
<keyword evidence="8 13" id="KW-0472">Membrane</keyword>
<keyword evidence="10" id="KW-0325">Glycoprotein</keyword>
<dbReference type="Pfam" id="PF00060">
    <property type="entry name" value="Lig_chan"/>
    <property type="match status" value="1"/>
</dbReference>
<keyword evidence="11" id="KW-1071">Ligand-gated ion channel</keyword>
<evidence type="ECO:0000256" key="2">
    <source>
        <dbReference type="ARBA" id="ARBA00008685"/>
    </source>
</evidence>
<dbReference type="GO" id="GO:0015276">
    <property type="term" value="F:ligand-gated monoatomic ion channel activity"/>
    <property type="evidence" value="ECO:0007669"/>
    <property type="project" value="InterPro"/>
</dbReference>